<dbReference type="InterPro" id="IPR027291">
    <property type="entry name" value="Glyco_hydro_38_N_sf"/>
</dbReference>
<dbReference type="InterPro" id="IPR013780">
    <property type="entry name" value="Glyco_hydro_b"/>
</dbReference>
<feature type="compositionally biased region" description="Polar residues" evidence="7">
    <location>
        <begin position="197"/>
        <end position="207"/>
    </location>
</feature>
<dbReference type="Pfam" id="PF07748">
    <property type="entry name" value="Glyco_hydro_38C"/>
    <property type="match status" value="1"/>
</dbReference>
<dbReference type="GO" id="GO:0006013">
    <property type="term" value="P:mannose metabolic process"/>
    <property type="evidence" value="ECO:0007669"/>
    <property type="project" value="InterPro"/>
</dbReference>
<organism evidence="9 10">
    <name type="scientific">Brenthis ino</name>
    <name type="common">lesser marbled fritillary</name>
    <dbReference type="NCBI Taxonomy" id="405034"/>
    <lineage>
        <taxon>Eukaryota</taxon>
        <taxon>Metazoa</taxon>
        <taxon>Ecdysozoa</taxon>
        <taxon>Arthropoda</taxon>
        <taxon>Hexapoda</taxon>
        <taxon>Insecta</taxon>
        <taxon>Pterygota</taxon>
        <taxon>Neoptera</taxon>
        <taxon>Endopterygota</taxon>
        <taxon>Lepidoptera</taxon>
        <taxon>Glossata</taxon>
        <taxon>Ditrysia</taxon>
        <taxon>Papilionoidea</taxon>
        <taxon>Nymphalidae</taxon>
        <taxon>Heliconiinae</taxon>
        <taxon>Argynnini</taxon>
        <taxon>Brenthis</taxon>
    </lineage>
</organism>
<dbReference type="Gene3D" id="3.20.110.10">
    <property type="entry name" value="Glycoside hydrolase 38, N terminal domain"/>
    <property type="match status" value="1"/>
</dbReference>
<feature type="domain" description="Glycoside hydrolase family 38 central" evidence="8">
    <location>
        <begin position="606"/>
        <end position="689"/>
    </location>
</feature>
<feature type="region of interest" description="Disordered" evidence="7">
    <location>
        <begin position="187"/>
        <end position="207"/>
    </location>
</feature>
<comment type="cofactor">
    <cofactor evidence="6">
        <name>Zn(2+)</name>
        <dbReference type="ChEBI" id="CHEBI:29105"/>
    </cofactor>
    <text evidence="6">Binds 1 zinc ion per subunit.</text>
</comment>
<dbReference type="GO" id="GO:0000139">
    <property type="term" value="C:Golgi membrane"/>
    <property type="evidence" value="ECO:0007669"/>
    <property type="project" value="TreeGrafter"/>
</dbReference>
<dbReference type="InterPro" id="IPR028995">
    <property type="entry name" value="Glyco_hydro_57/38_cen_sf"/>
</dbReference>
<dbReference type="InterPro" id="IPR011013">
    <property type="entry name" value="Gal_mutarotase_sf_dom"/>
</dbReference>
<dbReference type="GO" id="GO:0006491">
    <property type="term" value="P:N-glycan processing"/>
    <property type="evidence" value="ECO:0007669"/>
    <property type="project" value="TreeGrafter"/>
</dbReference>
<name>A0A8J9VCA5_9NEOP</name>
<dbReference type="InterPro" id="IPR000602">
    <property type="entry name" value="Glyco_hydro_38_N"/>
</dbReference>
<evidence type="ECO:0000256" key="7">
    <source>
        <dbReference type="SAM" id="MobiDB-lite"/>
    </source>
</evidence>
<dbReference type="InterPro" id="IPR011330">
    <property type="entry name" value="Glyco_hydro/deAcase_b/a-brl"/>
</dbReference>
<keyword evidence="3 6" id="KW-0378">Hydrolase</keyword>
<comment type="similarity">
    <text evidence="1 6">Belongs to the glycosyl hydrolase 38 family.</text>
</comment>
<proteinExistence type="inferred from homology"/>
<protein>
    <recommendedName>
        <fullName evidence="6">Alpha-mannosidase</fullName>
        <ecNumber evidence="6">3.2.1.-</ecNumber>
    </recommendedName>
</protein>
<evidence type="ECO:0000256" key="6">
    <source>
        <dbReference type="RuleBase" id="RU361199"/>
    </source>
</evidence>
<reference evidence="9" key="1">
    <citation type="submission" date="2021-12" db="EMBL/GenBank/DDBJ databases">
        <authorList>
            <person name="Martin H S."/>
        </authorList>
    </citation>
    <scope>NUCLEOTIDE SEQUENCE</scope>
</reference>
<dbReference type="EC" id="3.2.1.-" evidence="6"/>
<dbReference type="Pfam" id="PF01074">
    <property type="entry name" value="Glyco_hydro_38N"/>
    <property type="match status" value="1"/>
</dbReference>
<accession>A0A8J9VCA5</accession>
<dbReference type="Pfam" id="PF09261">
    <property type="entry name" value="Alpha-mann_mid"/>
    <property type="match status" value="1"/>
</dbReference>
<dbReference type="Gene3D" id="2.60.40.1180">
    <property type="entry name" value="Golgi alpha-mannosidase II"/>
    <property type="match status" value="1"/>
</dbReference>
<dbReference type="GO" id="GO:0046872">
    <property type="term" value="F:metal ion binding"/>
    <property type="evidence" value="ECO:0007669"/>
    <property type="project" value="UniProtKB-KW"/>
</dbReference>
<evidence type="ECO:0000256" key="3">
    <source>
        <dbReference type="ARBA" id="ARBA00022801"/>
    </source>
</evidence>
<dbReference type="PANTHER" id="PTHR11607">
    <property type="entry name" value="ALPHA-MANNOSIDASE"/>
    <property type="match status" value="1"/>
</dbReference>
<dbReference type="SMART" id="SM00872">
    <property type="entry name" value="Alpha-mann_mid"/>
    <property type="match status" value="1"/>
</dbReference>
<feature type="non-terminal residue" evidence="9">
    <location>
        <position position="1255"/>
    </location>
</feature>
<keyword evidence="4 6" id="KW-0862">Zinc</keyword>
<dbReference type="InterPro" id="IPR050843">
    <property type="entry name" value="Glycosyl_Hydrlase_38"/>
</dbReference>
<evidence type="ECO:0000313" key="10">
    <source>
        <dbReference type="Proteomes" id="UP000838878"/>
    </source>
</evidence>
<evidence type="ECO:0000256" key="1">
    <source>
        <dbReference type="ARBA" id="ARBA00009792"/>
    </source>
</evidence>
<dbReference type="AlphaFoldDB" id="A0A8J9VCA5"/>
<dbReference type="InterPro" id="IPR011682">
    <property type="entry name" value="Glyco_hydro_38_C"/>
</dbReference>
<evidence type="ECO:0000256" key="4">
    <source>
        <dbReference type="ARBA" id="ARBA00022833"/>
    </source>
</evidence>
<evidence type="ECO:0000259" key="8">
    <source>
        <dbReference type="SMART" id="SM00872"/>
    </source>
</evidence>
<dbReference type="OrthoDB" id="10261055at2759"/>
<keyword evidence="5 6" id="KW-0326">Glycosidase</keyword>
<dbReference type="SUPFAM" id="SSF88713">
    <property type="entry name" value="Glycoside hydrolase/deacetylase"/>
    <property type="match status" value="1"/>
</dbReference>
<dbReference type="SUPFAM" id="SSF74650">
    <property type="entry name" value="Galactose mutarotase-like"/>
    <property type="match status" value="1"/>
</dbReference>
<dbReference type="Proteomes" id="UP000838878">
    <property type="component" value="Chromosome 11"/>
</dbReference>
<dbReference type="PANTHER" id="PTHR11607:SF70">
    <property type="entry name" value="ALPHA-MANNOSIDASE"/>
    <property type="match status" value="1"/>
</dbReference>
<evidence type="ECO:0000256" key="5">
    <source>
        <dbReference type="ARBA" id="ARBA00023295"/>
    </source>
</evidence>
<dbReference type="Gene3D" id="2.70.98.30">
    <property type="entry name" value="Golgi alpha-mannosidase II, domain 4"/>
    <property type="match status" value="1"/>
</dbReference>
<dbReference type="SUPFAM" id="SSF88688">
    <property type="entry name" value="Families 57/38 glycoside transferase middle domain"/>
    <property type="match status" value="1"/>
</dbReference>
<keyword evidence="2 6" id="KW-0479">Metal-binding</keyword>
<dbReference type="EMBL" id="OV170231">
    <property type="protein sequence ID" value="CAH0716740.1"/>
    <property type="molecule type" value="Genomic_DNA"/>
</dbReference>
<evidence type="ECO:0000313" key="9">
    <source>
        <dbReference type="EMBL" id="CAH0716740.1"/>
    </source>
</evidence>
<dbReference type="GO" id="GO:0030246">
    <property type="term" value="F:carbohydrate binding"/>
    <property type="evidence" value="ECO:0007669"/>
    <property type="project" value="InterPro"/>
</dbReference>
<evidence type="ECO:0000256" key="2">
    <source>
        <dbReference type="ARBA" id="ARBA00022723"/>
    </source>
</evidence>
<dbReference type="GO" id="GO:0004559">
    <property type="term" value="F:alpha-mannosidase activity"/>
    <property type="evidence" value="ECO:0007669"/>
    <property type="project" value="InterPro"/>
</dbReference>
<keyword evidence="10" id="KW-1185">Reference proteome</keyword>
<dbReference type="InterPro" id="IPR037094">
    <property type="entry name" value="Glyco_hydro_38_cen_sf"/>
</dbReference>
<gene>
    <name evidence="9" type="ORF">BINO364_LOCUS3441</name>
</gene>
<dbReference type="InterPro" id="IPR015341">
    <property type="entry name" value="Glyco_hydro_38_cen"/>
</dbReference>
<dbReference type="Gene3D" id="1.20.1270.50">
    <property type="entry name" value="Glycoside hydrolase family 38, central domain"/>
    <property type="match status" value="1"/>
</dbReference>
<sequence length="1255" mass="145290">MVQRPFSENRVDSWRNITEKMSQEFYPGYTQINSVIHKMQRPKISTILSSIDTGKSRTLVSRMNIAKNENIHPYELRMARDAITNVMQNNEDNFIFSDNLQDIRNITNSNNFKPFNIPSSKFFFSTNLSKENDTSAKDDTILISGYPKLEFDSSDSFENINNIEDLPLINITGKEYDIVQDKADDISQVPPAADTPHCSNNSKLPTTPTHNSCSVLNEVAADIDSQKKFEQFDIEPQWVVEKQFWNKIYESRYESLMRNSKWPSLKVILIPRSDVHSIWKRPFEKLYNDTVRNIISNIVKKLKFYPNLTFSWNEVSHLAYWWRNSRHKSRTTLRRLVKEGRLEITTGGWVETDESTSNLFGIIHLLIEGHQWLKHNLNCSPEIAWLTHSVTHSPTLPYLMSTSGISHLVFSNLHYSWQQYLTEYQYTDFVWVQNWDSNKDSETNLNKALHKIGNDRYPKHSILAHYLQFNTAGFKACGPQGDICDTEFNFANINNNVDINTFNVKEKSEKILEQYSKTGTTSSHNVIIAPVGDKFSYQFQTEFDYQYNNYQKISEFVNLNQDIYKATVDFGTAKDYFKSVLTRHKTFPTLKGDFLTYADISKGSPEYWTGYFTTRPFLKILLRRIQSTLRSTEILFSLAHNFNVFKSYNTSNLIERLLNARENVARFQDRNVVSGTLTAKGLRYVQTQILKTAKDCWFIQETVASLLSSKPGLNETYLEKYVYREGEFISSFKSVTSGDQIYIFNSLNYERTEIVELMSRHYNLRVIDHNKKEVKIQVNPIWKYTIENKVKISRQFFKIIFVAVIPPMTFQLFKIKKSYDSGQSLSTIYCLKCEVDDVKGGREFPFIIHPIEMGDIQLESYRYRLVFDEYTGFLKTVTEKTTNSEKIVLIDFSAFRSSHTNAGMFLFNINTSKPLEDILLPFRIDPKLKTMMIVSGQITTELVSIYGKLLQHSVKIFNLLNSSLSNAIKLETKVDYDVSPKNRELEIFLFIQTDINNGNPLKLFIDNNGFQFSHRTVNLSRRIESNVYPMTSMVFIEDGKSRMTIATDHSQGVTSLQEGQVVIMLDRRVLYDDGRGSNEDLADSVTTYHTHYILLENFIEQKIQDDDTTAKTNLKLPSLHATYLASTLNYQLDIYFIEVLKTNNCQFAFLPLIRAPLPCDTAVINYRVILHRGSSLENPPNTALITLHRNSYSCSMAQDINMHCSGDEIKLKKIFRNIKVVYHTNLVGTTDGPPVDILNKENFPPMEIITLRIHF</sequence>